<organism evidence="1 2">
    <name type="scientific">Paenibacillus azoreducens</name>
    <dbReference type="NCBI Taxonomy" id="116718"/>
    <lineage>
        <taxon>Bacteria</taxon>
        <taxon>Bacillati</taxon>
        <taxon>Bacillota</taxon>
        <taxon>Bacilli</taxon>
        <taxon>Bacillales</taxon>
        <taxon>Paenibacillaceae</taxon>
        <taxon>Paenibacillus</taxon>
    </lineage>
</organism>
<accession>A0A919YG12</accession>
<evidence type="ECO:0000313" key="1">
    <source>
        <dbReference type="EMBL" id="GIO50074.1"/>
    </source>
</evidence>
<reference evidence="1 2" key="1">
    <citation type="submission" date="2021-03" db="EMBL/GenBank/DDBJ databases">
        <title>Antimicrobial resistance genes in bacteria isolated from Japanese honey, and their potential for conferring macrolide and lincosamide resistance in the American foulbrood pathogen Paenibacillus larvae.</title>
        <authorList>
            <person name="Okamoto M."/>
            <person name="Kumagai M."/>
            <person name="Kanamori H."/>
            <person name="Takamatsu D."/>
        </authorList>
    </citation>
    <scope>NUCLEOTIDE SEQUENCE [LARGE SCALE GENOMIC DNA]</scope>
    <source>
        <strain evidence="1 2">J34TS1</strain>
    </source>
</reference>
<evidence type="ECO:0000313" key="2">
    <source>
        <dbReference type="Proteomes" id="UP000682811"/>
    </source>
</evidence>
<proteinExistence type="predicted"/>
<keyword evidence="2" id="KW-1185">Reference proteome</keyword>
<dbReference type="AlphaFoldDB" id="A0A919YG12"/>
<protein>
    <submittedName>
        <fullName evidence="1">Uncharacterized protein</fullName>
    </submittedName>
</protein>
<sequence length="135" mass="15811">MKLVFDKIKFDVNKNSITKNINPIYLQFYSGEQNGVSVMESPLAPKNEVTLEKEYTYSYKILDSNNIITSDVQAELIYPEEIKNYIEIVNIEVNHDKYTEEQLKGEYKGKLDEKKLKGIQVYEIKCTYVIRKKVT</sequence>
<comment type="caution">
    <text evidence="1">The sequence shown here is derived from an EMBL/GenBank/DDBJ whole genome shotgun (WGS) entry which is preliminary data.</text>
</comment>
<dbReference type="Proteomes" id="UP000682811">
    <property type="component" value="Unassembled WGS sequence"/>
</dbReference>
<dbReference type="EMBL" id="BORT01000028">
    <property type="protein sequence ID" value="GIO50074.1"/>
    <property type="molecule type" value="Genomic_DNA"/>
</dbReference>
<gene>
    <name evidence="1" type="ORF">J34TS1_48390</name>
</gene>
<dbReference type="RefSeq" id="WP_212980392.1">
    <property type="nucleotide sequence ID" value="NZ_AP025343.1"/>
</dbReference>
<name>A0A919YG12_9BACL</name>